<gene>
    <name evidence="1" type="ORF">NBRC116598_41490</name>
</gene>
<sequence length="132" mass="14369">MIEISNAQSASIVSALHSGLALPLTRTNNVEEMRLKAYVEIISDPMNAVDTLALGEAINTTIMLGCEDDVFVEPSALIELHGNRMVSCALLYAGVSPEQSNATTKWRVGRPRSDSRVLTLPTTLLQDWLSEI</sequence>
<reference evidence="1 2" key="1">
    <citation type="submission" date="2024-04" db="EMBL/GenBank/DDBJ databases">
        <title>Draft genome sequence of Pseudophaeobacter arcticus NBRC 116598.</title>
        <authorList>
            <person name="Miyakawa T."/>
            <person name="Kusuya Y."/>
            <person name="Miura T."/>
        </authorList>
    </citation>
    <scope>NUCLEOTIDE SEQUENCE [LARGE SCALE GENOMIC DNA]</scope>
    <source>
        <strain evidence="1 2">SU-CL00105</strain>
    </source>
</reference>
<dbReference type="EMBL" id="BAABWU010000029">
    <property type="protein sequence ID" value="GAA6198704.1"/>
    <property type="molecule type" value="Genomic_DNA"/>
</dbReference>
<keyword evidence="2" id="KW-1185">Reference proteome</keyword>
<accession>A0ABQ0AS89</accession>
<dbReference type="Proteomes" id="UP001441944">
    <property type="component" value="Unassembled WGS sequence"/>
</dbReference>
<dbReference type="RefSeq" id="WP_353402667.1">
    <property type="nucleotide sequence ID" value="NZ_BAABWU010000029.1"/>
</dbReference>
<proteinExistence type="predicted"/>
<evidence type="ECO:0000313" key="2">
    <source>
        <dbReference type="Proteomes" id="UP001441944"/>
    </source>
</evidence>
<name>A0ABQ0AS89_9RHOB</name>
<comment type="caution">
    <text evidence="1">The sequence shown here is derived from an EMBL/GenBank/DDBJ whole genome shotgun (WGS) entry which is preliminary data.</text>
</comment>
<protein>
    <submittedName>
        <fullName evidence="1">Uncharacterized protein</fullName>
    </submittedName>
</protein>
<evidence type="ECO:0000313" key="1">
    <source>
        <dbReference type="EMBL" id="GAA6198704.1"/>
    </source>
</evidence>
<organism evidence="1 2">
    <name type="scientific">Pseudophaeobacter arcticus</name>
    <dbReference type="NCBI Taxonomy" id="385492"/>
    <lineage>
        <taxon>Bacteria</taxon>
        <taxon>Pseudomonadati</taxon>
        <taxon>Pseudomonadota</taxon>
        <taxon>Alphaproteobacteria</taxon>
        <taxon>Rhodobacterales</taxon>
        <taxon>Paracoccaceae</taxon>
        <taxon>Pseudophaeobacter</taxon>
    </lineage>
</organism>